<reference evidence="3 4" key="1">
    <citation type="journal article" date="2015" name="Proc. Natl. Acad. Sci. U.S.A.">
        <title>Expanded metabolic versatility of ubiquitous nitrite-oxidizing bacteria from the genus Nitrospira.</title>
        <authorList>
            <person name="Koch H."/>
            <person name="Lucker S."/>
            <person name="Albertsen M."/>
            <person name="Kitzinger K."/>
            <person name="Herbold C."/>
            <person name="Spieck E."/>
            <person name="Nielsen P.H."/>
            <person name="Wagner M."/>
            <person name="Daims H."/>
        </authorList>
    </citation>
    <scope>NUCLEOTIDE SEQUENCE [LARGE SCALE GENOMIC DNA]</scope>
    <source>
        <strain evidence="3 4">NSP M-1</strain>
    </source>
</reference>
<dbReference type="Pfam" id="PF00561">
    <property type="entry name" value="Abhydrolase_1"/>
    <property type="match status" value="1"/>
</dbReference>
<dbReference type="Proteomes" id="UP000069205">
    <property type="component" value="Chromosome"/>
</dbReference>
<evidence type="ECO:0000313" key="4">
    <source>
        <dbReference type="Proteomes" id="UP000069205"/>
    </source>
</evidence>
<dbReference type="InterPro" id="IPR000639">
    <property type="entry name" value="Epox_hydrolase-like"/>
</dbReference>
<dbReference type="InterPro" id="IPR050266">
    <property type="entry name" value="AB_hydrolase_sf"/>
</dbReference>
<dbReference type="Gene3D" id="3.40.50.1820">
    <property type="entry name" value="alpha/beta hydrolase"/>
    <property type="match status" value="1"/>
</dbReference>
<dbReference type="PRINTS" id="PR00111">
    <property type="entry name" value="ABHYDROLASE"/>
</dbReference>
<feature type="domain" description="AB hydrolase-1" evidence="2">
    <location>
        <begin position="42"/>
        <end position="281"/>
    </location>
</feature>
<dbReference type="GO" id="GO:0016787">
    <property type="term" value="F:hydrolase activity"/>
    <property type="evidence" value="ECO:0007669"/>
    <property type="project" value="UniProtKB-KW"/>
</dbReference>
<dbReference type="InterPro" id="IPR029058">
    <property type="entry name" value="AB_hydrolase_fold"/>
</dbReference>
<gene>
    <name evidence="3" type="ORF">NITMOv2_1094</name>
</gene>
<dbReference type="PATRIC" id="fig|42253.5.peg.1078"/>
<evidence type="ECO:0000256" key="1">
    <source>
        <dbReference type="ARBA" id="ARBA00022801"/>
    </source>
</evidence>
<dbReference type="KEGG" id="nmv:NITMOv2_1094"/>
<dbReference type="InterPro" id="IPR000073">
    <property type="entry name" value="AB_hydrolase_1"/>
</dbReference>
<dbReference type="GO" id="GO:0016020">
    <property type="term" value="C:membrane"/>
    <property type="evidence" value="ECO:0007669"/>
    <property type="project" value="TreeGrafter"/>
</dbReference>
<protein>
    <submittedName>
        <fullName evidence="3">Putative 2-hydroxy-6-ketonona-2,4-dienedioate hydrolase</fullName>
        <ecNumber evidence="3">3.7.1.-</ecNumber>
    </submittedName>
</protein>
<dbReference type="PANTHER" id="PTHR43798:SF31">
    <property type="entry name" value="AB HYDROLASE SUPERFAMILY PROTEIN YCLE"/>
    <property type="match status" value="1"/>
</dbReference>
<dbReference type="OrthoDB" id="6191536at2"/>
<keyword evidence="4" id="KW-1185">Reference proteome</keyword>
<dbReference type="PRINTS" id="PR00412">
    <property type="entry name" value="EPOXHYDRLASE"/>
</dbReference>
<dbReference type="EC" id="3.7.1.-" evidence="3"/>
<dbReference type="PANTHER" id="PTHR43798">
    <property type="entry name" value="MONOACYLGLYCEROL LIPASE"/>
    <property type="match status" value="1"/>
</dbReference>
<evidence type="ECO:0000313" key="3">
    <source>
        <dbReference type="EMBL" id="ALA57525.1"/>
    </source>
</evidence>
<dbReference type="SUPFAM" id="SSF53474">
    <property type="entry name" value="alpha/beta-Hydrolases"/>
    <property type="match status" value="1"/>
</dbReference>
<evidence type="ECO:0000259" key="2">
    <source>
        <dbReference type="Pfam" id="PF00561"/>
    </source>
</evidence>
<sequence length="294" mass="32743">MTACAAREPLPPWFDSIERIPLQSIEVHGHRIAYLDVGRGAPVILLHGFGGSMWQWEYQQAALAAHVRVITPDVLGAGLSDKPDIEYRPDQMLDFVTGFMDALGIQEATVAGHSMGAGLAIGMALDRPDRVSRLILISGLPPHVRENLTNPTLKRALDTSAPAWLVSFGNWLFGGWFTEGVLKELVYDPTMLTPAVLDRSHRNRKRPGLFGPLLAAGKNLPVWESRYAPRIGAIRHDTLVIWGEADEVFRLPVGQALHRRIPHSTFVSIPRAGHVPQWEQPDRVNRHLLRFLQP</sequence>
<keyword evidence="1 3" id="KW-0378">Hydrolase</keyword>
<proteinExistence type="predicted"/>
<accession>A0A0K2G9B0</accession>
<dbReference type="RefSeq" id="WP_053378854.1">
    <property type="nucleotide sequence ID" value="NZ_CP011801.1"/>
</dbReference>
<dbReference type="AlphaFoldDB" id="A0A0K2G9B0"/>
<name>A0A0K2G9B0_NITMO</name>
<organism evidence="3 4">
    <name type="scientific">Nitrospira moscoviensis</name>
    <dbReference type="NCBI Taxonomy" id="42253"/>
    <lineage>
        <taxon>Bacteria</taxon>
        <taxon>Pseudomonadati</taxon>
        <taxon>Nitrospirota</taxon>
        <taxon>Nitrospiria</taxon>
        <taxon>Nitrospirales</taxon>
        <taxon>Nitrospiraceae</taxon>
        <taxon>Nitrospira</taxon>
    </lineage>
</organism>
<dbReference type="EMBL" id="CP011801">
    <property type="protein sequence ID" value="ALA57525.1"/>
    <property type="molecule type" value="Genomic_DNA"/>
</dbReference>
<dbReference type="STRING" id="42253.NITMOv2_1094"/>